<accession>A0A386UTK2</accession>
<proteinExistence type="predicted"/>
<evidence type="ECO:0000313" key="1">
    <source>
        <dbReference type="EMBL" id="AYF03698.1"/>
    </source>
</evidence>
<gene>
    <name evidence="1" type="ORF">PY32053_04160</name>
</gene>
<geneLocation type="plasmid" evidence="2">
    <name>pyee2</name>
</geneLocation>
<dbReference type="EMBL" id="CP031080">
    <property type="protein sequence ID" value="AYF03698.1"/>
    <property type="molecule type" value="Genomic_DNA"/>
</dbReference>
<reference evidence="2" key="1">
    <citation type="submission" date="2018-07" db="EMBL/GenBank/DDBJ databases">
        <title>Genome Structure of the Opportunistic Pathogen Paracoccus yeei (Alphaproteobacteria) and Identification of Putative Virulence Factors.</title>
        <authorList>
            <person name="Lasek R."/>
            <person name="Szuplewska M."/>
            <person name="Mitura M."/>
            <person name="Decewicz P."/>
            <person name="Chmielowska C."/>
            <person name="Pawlot A."/>
            <person name="Sentkowska D."/>
            <person name="Czarnecki J."/>
            <person name="Bartosik D."/>
        </authorList>
    </citation>
    <scope>NUCLEOTIDE SEQUENCE [LARGE SCALE GENOMIC DNA]</scope>
    <source>
        <strain evidence="2">CCUG 32053</strain>
        <plasmid evidence="2">pyee2</plasmid>
    </source>
</reference>
<dbReference type="AlphaFoldDB" id="A0A386UTK2"/>
<evidence type="ECO:0000313" key="2">
    <source>
        <dbReference type="Proteomes" id="UP000272010"/>
    </source>
</evidence>
<sequence length="67" mass="7609">MTAHRTQTNEDALRAFLLDALLGAPLEHLHTRERRVNAAIRYEALAQVIHPAVSEVLRDAAERLRHC</sequence>
<organism evidence="1 2">
    <name type="scientific">Paracoccus yeei</name>
    <dbReference type="NCBI Taxonomy" id="147645"/>
    <lineage>
        <taxon>Bacteria</taxon>
        <taxon>Pseudomonadati</taxon>
        <taxon>Pseudomonadota</taxon>
        <taxon>Alphaproteobacteria</taxon>
        <taxon>Rhodobacterales</taxon>
        <taxon>Paracoccaceae</taxon>
        <taxon>Paracoccus</taxon>
    </lineage>
</organism>
<dbReference type="Proteomes" id="UP000272010">
    <property type="component" value="Plasmid pYEE2"/>
</dbReference>
<protein>
    <submittedName>
        <fullName evidence="1">Uncharacterized protein</fullName>
    </submittedName>
</protein>
<keyword evidence="1" id="KW-0614">Plasmid</keyword>
<name>A0A386UTK2_9RHOB</name>